<dbReference type="InterPro" id="IPR001633">
    <property type="entry name" value="EAL_dom"/>
</dbReference>
<feature type="transmembrane region" description="Helical" evidence="3">
    <location>
        <begin position="12"/>
        <end position="31"/>
    </location>
</feature>
<evidence type="ECO:0000256" key="1">
    <source>
        <dbReference type="SAM" id="Coils"/>
    </source>
</evidence>
<dbReference type="InterPro" id="IPR035919">
    <property type="entry name" value="EAL_sf"/>
</dbReference>
<proteinExistence type="predicted"/>
<feature type="transmembrane region" description="Helical" evidence="3">
    <location>
        <begin position="61"/>
        <end position="78"/>
    </location>
</feature>
<reference evidence="5 6" key="1">
    <citation type="submission" date="2006-02" db="EMBL/GenBank/DDBJ databases">
        <authorList>
            <person name="Pinhassi J."/>
            <person name="Pedros-Alio C."/>
            <person name="Ferriera S."/>
            <person name="Johnson J."/>
            <person name="Kravitz S."/>
            <person name="Halpern A."/>
            <person name="Remington K."/>
            <person name="Beeson K."/>
            <person name="Tran B."/>
            <person name="Rogers Y.-H."/>
            <person name="Friedman R."/>
            <person name="Venter J.C."/>
        </authorList>
    </citation>
    <scope>NUCLEOTIDE SEQUENCE [LARGE SCALE GENOMIC DNA]</scope>
    <source>
        <strain evidence="5 6">MED297</strain>
    </source>
</reference>
<feature type="region of interest" description="Disordered" evidence="2">
    <location>
        <begin position="242"/>
        <end position="262"/>
    </location>
</feature>
<evidence type="ECO:0000313" key="5">
    <source>
        <dbReference type="EMBL" id="EAR07661.1"/>
    </source>
</evidence>
<dbReference type="Gene3D" id="3.30.70.270">
    <property type="match status" value="1"/>
</dbReference>
<evidence type="ECO:0000256" key="2">
    <source>
        <dbReference type="SAM" id="MobiDB-lite"/>
    </source>
</evidence>
<keyword evidence="3" id="KW-0472">Membrane</keyword>
<dbReference type="PANTHER" id="PTHR33121">
    <property type="entry name" value="CYCLIC DI-GMP PHOSPHODIESTERASE PDEF"/>
    <property type="match status" value="1"/>
</dbReference>
<keyword evidence="1" id="KW-0175">Coiled coil</keyword>
<keyword evidence="3" id="KW-1133">Transmembrane helix</keyword>
<keyword evidence="6" id="KW-1185">Reference proteome</keyword>
<evidence type="ECO:0000259" key="4">
    <source>
        <dbReference type="PROSITE" id="PS50883"/>
    </source>
</evidence>
<accession>A4BJM1</accession>
<dbReference type="InterPro" id="IPR043128">
    <property type="entry name" value="Rev_trsase/Diguanyl_cyclase"/>
</dbReference>
<evidence type="ECO:0000313" key="6">
    <source>
        <dbReference type="Proteomes" id="UP000005953"/>
    </source>
</evidence>
<dbReference type="SUPFAM" id="SSF141868">
    <property type="entry name" value="EAL domain-like"/>
    <property type="match status" value="1"/>
</dbReference>
<dbReference type="SMART" id="SM00052">
    <property type="entry name" value="EAL"/>
    <property type="match status" value="1"/>
</dbReference>
<dbReference type="PANTHER" id="PTHR33121:SF79">
    <property type="entry name" value="CYCLIC DI-GMP PHOSPHODIESTERASE PDED-RELATED"/>
    <property type="match status" value="1"/>
</dbReference>
<feature type="transmembrane region" description="Helical" evidence="3">
    <location>
        <begin position="85"/>
        <end position="103"/>
    </location>
</feature>
<dbReference type="Pfam" id="PF00563">
    <property type="entry name" value="EAL"/>
    <property type="match status" value="1"/>
</dbReference>
<dbReference type="STRING" id="314283.MED297_06464"/>
<dbReference type="EMBL" id="AAOE01000035">
    <property type="protein sequence ID" value="EAR07661.1"/>
    <property type="molecule type" value="Genomic_DNA"/>
</dbReference>
<organism evidence="5 6">
    <name type="scientific">Reinekea blandensis MED297</name>
    <dbReference type="NCBI Taxonomy" id="314283"/>
    <lineage>
        <taxon>Bacteria</taxon>
        <taxon>Pseudomonadati</taxon>
        <taxon>Pseudomonadota</taxon>
        <taxon>Gammaproteobacteria</taxon>
        <taxon>Oceanospirillales</taxon>
        <taxon>Saccharospirillaceae</taxon>
        <taxon>Reinekea</taxon>
    </lineage>
</organism>
<evidence type="ECO:0000256" key="3">
    <source>
        <dbReference type="SAM" id="Phobius"/>
    </source>
</evidence>
<dbReference type="GO" id="GO:0071111">
    <property type="term" value="F:cyclic-guanylate-specific phosphodiesterase activity"/>
    <property type="evidence" value="ECO:0007669"/>
    <property type="project" value="InterPro"/>
</dbReference>
<name>A4BJM1_9GAMM</name>
<sequence>MTFFEGLATWKLYVSIGFTSALAVIFYLSYVDEFLSQRFFVLFVILAGCGIKLMAQAPVDDYGYVFIYCAPLLSMVFLTPRDTKLIISVNTFVFVLMLIHTVQTEDAGIIALNNPLFFTHFALFVVLNFALPLCFRDLTSINRMASNALVNENLKLRGDIENLQRLLAQSRQDNDIVNLDNSQPKEVNKLLKVLLGQAWESNLKSALAQKRHALDHYEAATVTSGTRSHPIESDLAYSPALTSRPIPDKTIQKRTPQNDFEPVSASEATTALLNRDALIQTLSAVGEVYIVTLRLERPTAMNEVSAQSVDLSAINQLIQRLRDSFPTSPLARLSRHDFVIVFNDKNLAEVQSHCRQLVHQTISRSMSTKSHCHVCISLASGSMDMLHHIIDKSLDLVHQSKNHLAYSFIMNESQYTGELQQRCEQLALLIEQKRLKTFYRPFRDSTGNIKGVEANTLLDLPERDDSLNKELIRIAKRNGQIASISINGLEQVCRTIIGMAKGKRLPEDFLVTVNLSVAELMSESFIHQFIETLNKFPVRPENMAIAISERTFLEHWEEVRLSVQTLRSLGFRLAIRDVSLPNEIMPPLTDAPVDCILLDSDFVNASLQKPFKGSPLHSIGALCSELGIRLVARDVECSGDEADSLQRFGDLYWQCRQLEPGLSSAKTIELIQSSVSV</sequence>
<feature type="transmembrane region" description="Helical" evidence="3">
    <location>
        <begin position="38"/>
        <end position="55"/>
    </location>
</feature>
<feature type="domain" description="EAL" evidence="4">
    <location>
        <begin position="419"/>
        <end position="675"/>
    </location>
</feature>
<dbReference type="PROSITE" id="PS50883">
    <property type="entry name" value="EAL"/>
    <property type="match status" value="1"/>
</dbReference>
<dbReference type="Proteomes" id="UP000005953">
    <property type="component" value="Unassembled WGS sequence"/>
</dbReference>
<keyword evidence="3" id="KW-0812">Transmembrane</keyword>
<dbReference type="Gene3D" id="3.20.20.450">
    <property type="entry name" value="EAL domain"/>
    <property type="match status" value="1"/>
</dbReference>
<gene>
    <name evidence="5" type="ORF">MED297_06464</name>
</gene>
<dbReference type="CDD" id="cd01948">
    <property type="entry name" value="EAL"/>
    <property type="match status" value="1"/>
</dbReference>
<comment type="caution">
    <text evidence="5">The sequence shown here is derived from an EMBL/GenBank/DDBJ whole genome shotgun (WGS) entry which is preliminary data.</text>
</comment>
<dbReference type="AlphaFoldDB" id="A4BJM1"/>
<feature type="transmembrane region" description="Helical" evidence="3">
    <location>
        <begin position="115"/>
        <end position="135"/>
    </location>
</feature>
<feature type="coiled-coil region" evidence="1">
    <location>
        <begin position="153"/>
        <end position="180"/>
    </location>
</feature>
<dbReference type="InterPro" id="IPR050706">
    <property type="entry name" value="Cyclic-di-GMP_PDE-like"/>
</dbReference>
<protein>
    <submittedName>
        <fullName evidence="5">Diguanylate cyclase/phosphodiesterase (GGDEF &amp; EAL domains) with PAS/PAC sensor(S)</fullName>
    </submittedName>
</protein>
<dbReference type="HOGENOM" id="CLU_405902_0_0_6"/>